<proteinExistence type="predicted"/>
<dbReference type="EMBL" id="JBHLUX010000017">
    <property type="protein sequence ID" value="MFC0470078.1"/>
    <property type="molecule type" value="Genomic_DNA"/>
</dbReference>
<dbReference type="RefSeq" id="WP_335961349.1">
    <property type="nucleotide sequence ID" value="NZ_JAXBLX010000016.1"/>
</dbReference>
<keyword evidence="2" id="KW-1185">Reference proteome</keyword>
<organism evidence="1 2">
    <name type="scientific">Halalkalibacter kiskunsagensis</name>
    <dbReference type="NCBI Taxonomy" id="1548599"/>
    <lineage>
        <taxon>Bacteria</taxon>
        <taxon>Bacillati</taxon>
        <taxon>Bacillota</taxon>
        <taxon>Bacilli</taxon>
        <taxon>Bacillales</taxon>
        <taxon>Bacillaceae</taxon>
        <taxon>Halalkalibacter</taxon>
    </lineage>
</organism>
<evidence type="ECO:0000313" key="1">
    <source>
        <dbReference type="EMBL" id="MFC0470078.1"/>
    </source>
</evidence>
<evidence type="ECO:0000313" key="2">
    <source>
        <dbReference type="Proteomes" id="UP001589838"/>
    </source>
</evidence>
<gene>
    <name evidence="1" type="ORF">ACFFHM_05965</name>
</gene>
<name>A0ABV6K9U0_9BACI</name>
<sequence>MPIYNSNTGASSGSQQFPLLGLFHTDSESVKDAHDAYDVYVNEEYVGKKILITESEEVEDVVDFLKKQGVQNISADLNGDHYVIRTKDEDHVKHILDTYLQNR</sequence>
<reference evidence="1 2" key="1">
    <citation type="submission" date="2024-09" db="EMBL/GenBank/DDBJ databases">
        <authorList>
            <person name="Sun Q."/>
            <person name="Mori K."/>
        </authorList>
    </citation>
    <scope>NUCLEOTIDE SEQUENCE [LARGE SCALE GENOMIC DNA]</scope>
    <source>
        <strain evidence="1 2">NCAIM B.02610</strain>
    </source>
</reference>
<protein>
    <submittedName>
        <fullName evidence="1">Uncharacterized protein</fullName>
    </submittedName>
</protein>
<comment type="caution">
    <text evidence="1">The sequence shown here is derived from an EMBL/GenBank/DDBJ whole genome shotgun (WGS) entry which is preliminary data.</text>
</comment>
<dbReference type="Proteomes" id="UP001589838">
    <property type="component" value="Unassembled WGS sequence"/>
</dbReference>
<accession>A0ABV6K9U0</accession>